<feature type="region of interest" description="Disordered" evidence="1">
    <location>
        <begin position="118"/>
        <end position="251"/>
    </location>
</feature>
<accession>A0A0J8B6L2</accession>
<feature type="compositionally biased region" description="Low complexity" evidence="1">
    <location>
        <begin position="204"/>
        <end position="245"/>
    </location>
</feature>
<name>A0A0J8B6L2_BETVV</name>
<feature type="compositionally biased region" description="Polar residues" evidence="1">
    <location>
        <begin position="118"/>
        <end position="135"/>
    </location>
</feature>
<dbReference type="Proteomes" id="UP000035740">
    <property type="component" value="Unassembled WGS sequence"/>
</dbReference>
<organism evidence="2 3">
    <name type="scientific">Beta vulgaris subsp. vulgaris</name>
    <name type="common">Beet</name>
    <dbReference type="NCBI Taxonomy" id="3555"/>
    <lineage>
        <taxon>Eukaryota</taxon>
        <taxon>Viridiplantae</taxon>
        <taxon>Streptophyta</taxon>
        <taxon>Embryophyta</taxon>
        <taxon>Tracheophyta</taxon>
        <taxon>Spermatophyta</taxon>
        <taxon>Magnoliopsida</taxon>
        <taxon>eudicotyledons</taxon>
        <taxon>Gunneridae</taxon>
        <taxon>Pentapetalae</taxon>
        <taxon>Caryophyllales</taxon>
        <taxon>Chenopodiaceae</taxon>
        <taxon>Betoideae</taxon>
        <taxon>Beta</taxon>
    </lineage>
</organism>
<gene>
    <name evidence="2" type="ORF">BVRB_007220</name>
</gene>
<dbReference type="AlphaFoldDB" id="A0A0J8B6L2"/>
<reference evidence="2 3" key="1">
    <citation type="journal article" date="2014" name="Nature">
        <title>The genome of the recently domesticated crop plant sugar beet (Beta vulgaris).</title>
        <authorList>
            <person name="Dohm J.C."/>
            <person name="Minoche A.E."/>
            <person name="Holtgrawe D."/>
            <person name="Capella-Gutierrez S."/>
            <person name="Zakrzewski F."/>
            <person name="Tafer H."/>
            <person name="Rupp O."/>
            <person name="Sorensen T.R."/>
            <person name="Stracke R."/>
            <person name="Reinhardt R."/>
            <person name="Goesmann A."/>
            <person name="Kraft T."/>
            <person name="Schulz B."/>
            <person name="Stadler P.F."/>
            <person name="Schmidt T."/>
            <person name="Gabaldon T."/>
            <person name="Lehrach H."/>
            <person name="Weisshaar B."/>
            <person name="Himmelbauer H."/>
        </authorList>
    </citation>
    <scope>NUCLEOTIDE SEQUENCE [LARGE SCALE GENOMIC DNA]</scope>
    <source>
        <tissue evidence="2">Taproot</tissue>
    </source>
</reference>
<dbReference type="Gramene" id="KMS95538">
    <property type="protein sequence ID" value="KMS95538"/>
    <property type="gene ID" value="BVRB_007220"/>
</dbReference>
<evidence type="ECO:0000313" key="3">
    <source>
        <dbReference type="Proteomes" id="UP000035740"/>
    </source>
</evidence>
<evidence type="ECO:0000313" key="2">
    <source>
        <dbReference type="EMBL" id="KMS95538.1"/>
    </source>
</evidence>
<keyword evidence="3" id="KW-1185">Reference proteome</keyword>
<protein>
    <submittedName>
        <fullName evidence="2">Uncharacterized protein</fullName>
    </submittedName>
</protein>
<evidence type="ECO:0000256" key="1">
    <source>
        <dbReference type="SAM" id="MobiDB-lite"/>
    </source>
</evidence>
<sequence length="393" mass="42101">MDAANRRPSVDELNAMADRINMVAEKFDTCELAIAEHVIYRDPQLVTMFNRCRSQNDMVEFIRRRAVIASHTVSAFANCLEANITPDSIVPICLDIHDDFTPLTDYELSPTNIEISSSASIEPHHTTASTTQSTPNPLPHTEPPSSGPPLGPSPGPPISFSPSAPNSSPPDPLGPASSEAASPISLSFGLASGPLSASDTHPASPSSGPPSGLLSSTQNAPPSSTPLADLAPSSSSTTTTEPLPLGRGLRHKTPSVLRVNTKAKLSVIAGNSVQLLPNLLNLLRHLVSSQKRIAGRKEPTQLFRGFATLYLALLLSESEELIKQIIGVIDSILKALKVKLCFMFITVELFILYIKEHSLTVSTVVLNSASLDLSTKKEQISLSWEHCRAANRV</sequence>
<dbReference type="EMBL" id="KQ090455">
    <property type="protein sequence ID" value="KMS95538.1"/>
    <property type="molecule type" value="Genomic_DNA"/>
</dbReference>
<proteinExistence type="predicted"/>
<feature type="compositionally biased region" description="Pro residues" evidence="1">
    <location>
        <begin position="136"/>
        <end position="159"/>
    </location>
</feature>